<keyword evidence="5 9" id="KW-0229">DNA integration</keyword>
<dbReference type="InterPro" id="IPR044068">
    <property type="entry name" value="CB"/>
</dbReference>
<feature type="domain" description="Tyr recombinase" evidence="10">
    <location>
        <begin position="108"/>
        <end position="299"/>
    </location>
</feature>
<comment type="function">
    <text evidence="9">Site-specific tyrosine recombinase, which acts by catalyzing the cutting and rejoining of the recombining DNA molecules. The XerC-XerD complex is essential to convert dimers of the bacterial chromosome into monomers to permit their segregation at cell division. It also contributes to the segregational stability of plasmids.</text>
</comment>
<feature type="active site" evidence="9">
    <location>
        <position position="254"/>
    </location>
</feature>
<dbReference type="HOGENOM" id="CLU_027562_9_0_4"/>
<dbReference type="CDD" id="cd00798">
    <property type="entry name" value="INT_XerDC_C"/>
    <property type="match status" value="1"/>
</dbReference>
<gene>
    <name evidence="9 12" type="primary">xerC</name>
    <name evidence="12" type="ORF">Cenrod_0960</name>
</gene>
<feature type="domain" description="Core-binding (CB)" evidence="11">
    <location>
        <begin position="2"/>
        <end position="87"/>
    </location>
</feature>
<dbReference type="PANTHER" id="PTHR30349:SF81">
    <property type="entry name" value="TYROSINE RECOMBINASE XERC"/>
    <property type="match status" value="1"/>
</dbReference>
<dbReference type="InterPro" id="IPR004107">
    <property type="entry name" value="Integrase_SAM-like_N"/>
</dbReference>
<dbReference type="OrthoDB" id="9801717at2"/>
<name>U5N6A9_9BURK</name>
<dbReference type="InterPro" id="IPR002104">
    <property type="entry name" value="Integrase_catalytic"/>
</dbReference>
<comment type="similarity">
    <text evidence="9">Belongs to the 'phage' integrase family. XerC subfamily.</text>
</comment>
<evidence type="ECO:0000256" key="7">
    <source>
        <dbReference type="ARBA" id="ARBA00023172"/>
    </source>
</evidence>
<dbReference type="Proteomes" id="UP000017184">
    <property type="component" value="Chromosome"/>
</dbReference>
<dbReference type="eggNOG" id="COG4973">
    <property type="taxonomic scope" value="Bacteria"/>
</dbReference>
<organism evidence="12 13">
    <name type="scientific">Candidatus Symbiobacter mobilis CR</name>
    <dbReference type="NCBI Taxonomy" id="946483"/>
    <lineage>
        <taxon>Bacteria</taxon>
        <taxon>Pseudomonadati</taxon>
        <taxon>Pseudomonadota</taxon>
        <taxon>Betaproteobacteria</taxon>
        <taxon>Burkholderiales</taxon>
        <taxon>Comamonadaceae</taxon>
    </lineage>
</organism>
<dbReference type="KEGG" id="cbx:Cenrod_0960"/>
<dbReference type="GO" id="GO:0007059">
    <property type="term" value="P:chromosome segregation"/>
    <property type="evidence" value="ECO:0007669"/>
    <property type="project" value="UniProtKB-UniRule"/>
</dbReference>
<reference evidence="12 13" key="1">
    <citation type="journal article" date="2013" name="Genome Biol.">
        <title>Genomic analysis reveals key aspects of prokaryotic symbiosis in the phototrophic consortium "Chlorochromatium aggregatum".</title>
        <authorList>
            <person name="Liu Z."/>
            <person name="Muller J."/>
            <person name="Li T."/>
            <person name="Alvey R.M."/>
            <person name="Vogl K."/>
            <person name="Frigaard N.U."/>
            <person name="Rockwell N.C."/>
            <person name="Boyd E.S."/>
            <person name="Tomsho L.P."/>
            <person name="Schuster S.C."/>
            <person name="Henke P."/>
            <person name="Rohde M."/>
            <person name="Overmann J."/>
            <person name="Bryant D.A."/>
        </authorList>
    </citation>
    <scope>NUCLEOTIDE SEQUENCE [LARGE SCALE GENOMIC DNA]</scope>
    <source>
        <strain evidence="12">CR</strain>
    </source>
</reference>
<sequence>MAPTDPLLLRYLDHVRFEKRLAARSVSLYAFDLARLQKLADEAGIALPTLERTQARKWMAQLHAQGKNGKTIALTLSVWRGFYTWLGRLGEIRANPIADLRAPKSARPLPKALGVDDAVGLADFHDDDADPWLEARDAAIVALLYGGGLRVGELCALDAHASPTAKGWIDIDAGEARVTGKGSKKRIVPIGAKAVTAMRAWMAVRAEHGTITDAEALFVGSRGTRLTTHSVWQRLRQRSQRAGVSTPVHPHMLRHSCASHVLQSSGDLRGVQELLGHANIGTTQVYTRLDTGHLAKVYDAAHPRARLRPEQKK</sequence>
<evidence type="ECO:0000259" key="11">
    <source>
        <dbReference type="PROSITE" id="PS51900"/>
    </source>
</evidence>
<protein>
    <recommendedName>
        <fullName evidence="9">Tyrosine recombinase XerC</fullName>
    </recommendedName>
</protein>
<dbReference type="STRING" id="946483.Cenrod_0960"/>
<dbReference type="InterPro" id="IPR023009">
    <property type="entry name" value="Tyrosine_recombinase_XerC/XerD"/>
</dbReference>
<dbReference type="HAMAP" id="MF_01808">
    <property type="entry name" value="Recomb_XerC_XerD"/>
    <property type="match status" value="1"/>
</dbReference>
<evidence type="ECO:0000256" key="8">
    <source>
        <dbReference type="ARBA" id="ARBA00023306"/>
    </source>
</evidence>
<dbReference type="GO" id="GO:0005737">
    <property type="term" value="C:cytoplasm"/>
    <property type="evidence" value="ECO:0007669"/>
    <property type="project" value="UniProtKB-SubCell"/>
</dbReference>
<keyword evidence="13" id="KW-1185">Reference proteome</keyword>
<evidence type="ECO:0000313" key="12">
    <source>
        <dbReference type="EMBL" id="AGX87061.1"/>
    </source>
</evidence>
<evidence type="ECO:0000259" key="10">
    <source>
        <dbReference type="PROSITE" id="PS51898"/>
    </source>
</evidence>
<feature type="active site" description="O-(3'-phospho-DNA)-tyrosine intermediate" evidence="9">
    <location>
        <position position="286"/>
    </location>
</feature>
<evidence type="ECO:0000256" key="9">
    <source>
        <dbReference type="HAMAP-Rule" id="MF_01808"/>
    </source>
</evidence>
<dbReference type="Pfam" id="PF00589">
    <property type="entry name" value="Phage_integrase"/>
    <property type="match status" value="1"/>
</dbReference>
<dbReference type="PROSITE" id="PS51900">
    <property type="entry name" value="CB"/>
    <property type="match status" value="1"/>
</dbReference>
<feature type="active site" evidence="9">
    <location>
        <position position="277"/>
    </location>
</feature>
<keyword evidence="6 9" id="KW-0238">DNA-binding</keyword>
<dbReference type="InterPro" id="IPR050090">
    <property type="entry name" value="Tyrosine_recombinase_XerCD"/>
</dbReference>
<dbReference type="Pfam" id="PF02899">
    <property type="entry name" value="Phage_int_SAM_1"/>
    <property type="match status" value="1"/>
</dbReference>
<evidence type="ECO:0000256" key="4">
    <source>
        <dbReference type="ARBA" id="ARBA00022829"/>
    </source>
</evidence>
<comment type="subunit">
    <text evidence="9">Forms a cyclic heterotetrameric complex composed of two molecules of XerC and two molecules of XerD.</text>
</comment>
<evidence type="ECO:0000256" key="3">
    <source>
        <dbReference type="ARBA" id="ARBA00022618"/>
    </source>
</evidence>
<comment type="subcellular location">
    <subcellularLocation>
        <location evidence="1 9">Cytoplasm</location>
    </subcellularLocation>
</comment>
<keyword evidence="7 9" id="KW-0233">DNA recombination</keyword>
<dbReference type="GO" id="GO:0003677">
    <property type="term" value="F:DNA binding"/>
    <property type="evidence" value="ECO:0007669"/>
    <property type="project" value="UniProtKB-UniRule"/>
</dbReference>
<evidence type="ECO:0000256" key="2">
    <source>
        <dbReference type="ARBA" id="ARBA00022490"/>
    </source>
</evidence>
<dbReference type="EMBL" id="CP004885">
    <property type="protein sequence ID" value="AGX87061.1"/>
    <property type="molecule type" value="Genomic_DNA"/>
</dbReference>
<dbReference type="InterPro" id="IPR011010">
    <property type="entry name" value="DNA_brk_join_enz"/>
</dbReference>
<evidence type="ECO:0000256" key="1">
    <source>
        <dbReference type="ARBA" id="ARBA00004496"/>
    </source>
</evidence>
<keyword evidence="4 9" id="KW-0159">Chromosome partition</keyword>
<dbReference type="PANTHER" id="PTHR30349">
    <property type="entry name" value="PHAGE INTEGRASE-RELATED"/>
    <property type="match status" value="1"/>
</dbReference>
<dbReference type="SUPFAM" id="SSF56349">
    <property type="entry name" value="DNA breaking-rejoining enzymes"/>
    <property type="match status" value="1"/>
</dbReference>
<proteinExistence type="inferred from homology"/>
<keyword evidence="2 9" id="KW-0963">Cytoplasm</keyword>
<dbReference type="PROSITE" id="PS51898">
    <property type="entry name" value="TYR_RECOMBINASE"/>
    <property type="match status" value="1"/>
</dbReference>
<evidence type="ECO:0000256" key="6">
    <source>
        <dbReference type="ARBA" id="ARBA00023125"/>
    </source>
</evidence>
<dbReference type="GO" id="GO:0006313">
    <property type="term" value="P:DNA transposition"/>
    <property type="evidence" value="ECO:0007669"/>
    <property type="project" value="UniProtKB-UniRule"/>
</dbReference>
<feature type="active site" evidence="9">
    <location>
        <position position="251"/>
    </location>
</feature>
<accession>U5N6A9</accession>
<dbReference type="AlphaFoldDB" id="U5N6A9"/>
<dbReference type="InterPro" id="IPR010998">
    <property type="entry name" value="Integrase_recombinase_N"/>
</dbReference>
<evidence type="ECO:0000256" key="5">
    <source>
        <dbReference type="ARBA" id="ARBA00022908"/>
    </source>
</evidence>
<keyword evidence="3 9" id="KW-0132">Cell division</keyword>
<dbReference type="Gene3D" id="1.10.443.10">
    <property type="entry name" value="Intergrase catalytic core"/>
    <property type="match status" value="1"/>
</dbReference>
<feature type="active site" evidence="9">
    <location>
        <position position="181"/>
    </location>
</feature>
<evidence type="ECO:0000313" key="13">
    <source>
        <dbReference type="Proteomes" id="UP000017184"/>
    </source>
</evidence>
<feature type="active site" evidence="9">
    <location>
        <position position="150"/>
    </location>
</feature>
<dbReference type="Gene3D" id="1.10.150.130">
    <property type="match status" value="1"/>
</dbReference>
<dbReference type="GO" id="GO:0051301">
    <property type="term" value="P:cell division"/>
    <property type="evidence" value="ECO:0007669"/>
    <property type="project" value="UniProtKB-KW"/>
</dbReference>
<keyword evidence="8 9" id="KW-0131">Cell cycle</keyword>
<dbReference type="RefSeq" id="WP_022771880.1">
    <property type="nucleotide sequence ID" value="NC_022576.1"/>
</dbReference>
<dbReference type="PATRIC" id="fig|946483.4.peg.964"/>
<dbReference type="GO" id="GO:0009037">
    <property type="term" value="F:tyrosine-based site-specific recombinase activity"/>
    <property type="evidence" value="ECO:0007669"/>
    <property type="project" value="UniProtKB-UniRule"/>
</dbReference>
<dbReference type="InterPro" id="IPR013762">
    <property type="entry name" value="Integrase-like_cat_sf"/>
</dbReference>